<dbReference type="Proteomes" id="UP001163223">
    <property type="component" value="Chromosome"/>
</dbReference>
<protein>
    <submittedName>
        <fullName evidence="1">M20/M25/M40 family metallo-hydrolase</fullName>
    </submittedName>
</protein>
<evidence type="ECO:0000313" key="1">
    <source>
        <dbReference type="EMBL" id="WAJ28791.1"/>
    </source>
</evidence>
<organism evidence="1 2">
    <name type="scientific">Antarcticirhabdus aurantiaca</name>
    <dbReference type="NCBI Taxonomy" id="2606717"/>
    <lineage>
        <taxon>Bacteria</taxon>
        <taxon>Pseudomonadati</taxon>
        <taxon>Pseudomonadota</taxon>
        <taxon>Alphaproteobacteria</taxon>
        <taxon>Hyphomicrobiales</taxon>
        <taxon>Aurantimonadaceae</taxon>
        <taxon>Antarcticirhabdus</taxon>
    </lineage>
</organism>
<accession>A0ACD4NPH2</accession>
<reference evidence="1" key="1">
    <citation type="submission" date="2022-11" db="EMBL/GenBank/DDBJ databases">
        <title>beta-Carotene-producing bacterium, Jeongeuplla avenae sp. nov., alleviates the salt stress of Arabidopsis seedlings.</title>
        <authorList>
            <person name="Jiang L."/>
            <person name="Lee J."/>
        </authorList>
    </citation>
    <scope>NUCLEOTIDE SEQUENCE</scope>
    <source>
        <strain evidence="1">DY_R2A_6</strain>
    </source>
</reference>
<name>A0ACD4NPH2_9HYPH</name>
<gene>
    <name evidence="1" type="ORF">OXU80_00605</name>
</gene>
<sequence length="556" mass="60591">MTDAPTPTDESWNPERRVRDLSVEMVGWRSETGTQGEAEFTGRLEALMREIPYFRDHPDHIAVFDSHGVPPRRNLVALVKGRGRRALALAGHFDTAAIDNYRELAHLACEPEALRQALIADLSSRARTEQEERALADLVSGDFLPGRAMLDMKSGIAAGIALLERHAERESREGSLLLIATPDEERNSRGMRALRDALPALAARWDVAIAGAVNLDATSDQGDGSEGRAAYAGTIGKLLPFAFVVGEPAHAAYPFDGVSTHLLASAILARVETNTALCDRGGTEVSPPPICLEGRDLRGGYEVTTPERAFLAFNWLYHSWRPAELMERFRAEVEAGLRAAVSRFEAEAERYAELAGRRRQGRMREPRVLAFADLRAMAAEAGGEAALARLDAFAADLLSLDNPLEKTRRLVEACVEEARLGGPAAVIGFSSLHYPHTHLDPTAEADRALLDAVEAARETAGRLGAPLAARDTFLGISDMSFLGHAPDASESDLVAHNTPAPDLVDRPAGTPLRFPVVNIGPWGRDYHQRLERVHAPYAFRDLPLILDALTRRFLGA</sequence>
<proteinExistence type="predicted"/>
<evidence type="ECO:0000313" key="2">
    <source>
        <dbReference type="Proteomes" id="UP001163223"/>
    </source>
</evidence>
<dbReference type="EMBL" id="CP113520">
    <property type="protein sequence ID" value="WAJ28791.1"/>
    <property type="molecule type" value="Genomic_DNA"/>
</dbReference>
<keyword evidence="2" id="KW-1185">Reference proteome</keyword>